<dbReference type="PANTHER" id="PTHR42760:SF123">
    <property type="entry name" value="OXIDOREDUCTASE"/>
    <property type="match status" value="1"/>
</dbReference>
<keyword evidence="4" id="KW-1185">Reference proteome</keyword>
<dbReference type="PRINTS" id="PR00080">
    <property type="entry name" value="SDRFAMILY"/>
</dbReference>
<dbReference type="InterPro" id="IPR036291">
    <property type="entry name" value="NAD(P)-bd_dom_sf"/>
</dbReference>
<keyword evidence="2" id="KW-0560">Oxidoreductase</keyword>
<organism evidence="3 4">
    <name type="scientific">Gordonia lacunae</name>
    <dbReference type="NCBI Taxonomy" id="417102"/>
    <lineage>
        <taxon>Bacteria</taxon>
        <taxon>Bacillati</taxon>
        <taxon>Actinomycetota</taxon>
        <taxon>Actinomycetes</taxon>
        <taxon>Mycobacteriales</taxon>
        <taxon>Gordoniaceae</taxon>
        <taxon>Gordonia</taxon>
    </lineage>
</organism>
<name>A0A243Q7Y5_9ACTN</name>
<sequence>MTSADDFHGAGVLVTGAAKGIGAATAALFAEHGARVYPTDVDSVTGVASAAEYGAADRFRVLDVRDEDAWEAVVADMAADGASLQVLVNSAGAAIKAPLAETTLDGFRRMLELNLVGTFLGVRAAARHMRPGGAVVNISSLRGVLATAELGAYGASKFGVRALTRVAAIELADKGIRVNDVCPGSIDTEITAVPDFASDDMDSYVRSIPMQRRGSPTEVAEVIRFLADPRSSYITGVDLLVDGGTGAGVRTPKKNAESLT</sequence>
<dbReference type="AlphaFoldDB" id="A0A243Q7Y5"/>
<dbReference type="PROSITE" id="PS00061">
    <property type="entry name" value="ADH_SHORT"/>
    <property type="match status" value="1"/>
</dbReference>
<dbReference type="PRINTS" id="PR00081">
    <property type="entry name" value="GDHRDH"/>
</dbReference>
<dbReference type="RefSeq" id="WP_086536328.1">
    <property type="nucleotide sequence ID" value="NZ_JBLKRZ010000009.1"/>
</dbReference>
<dbReference type="InterPro" id="IPR020904">
    <property type="entry name" value="Sc_DH/Rdtase_CS"/>
</dbReference>
<dbReference type="SUPFAM" id="SSF51735">
    <property type="entry name" value="NAD(P)-binding Rossmann-fold domains"/>
    <property type="match status" value="1"/>
</dbReference>
<dbReference type="OrthoDB" id="7064009at2"/>
<gene>
    <name evidence="3" type="ORF">CA982_16320</name>
</gene>
<comment type="caution">
    <text evidence="3">The sequence shown here is derived from an EMBL/GenBank/DDBJ whole genome shotgun (WGS) entry which is preliminary data.</text>
</comment>
<dbReference type="Pfam" id="PF13561">
    <property type="entry name" value="adh_short_C2"/>
    <property type="match status" value="1"/>
</dbReference>
<evidence type="ECO:0000313" key="3">
    <source>
        <dbReference type="EMBL" id="OUC77574.1"/>
    </source>
</evidence>
<dbReference type="CDD" id="cd05233">
    <property type="entry name" value="SDR_c"/>
    <property type="match status" value="1"/>
</dbReference>
<accession>A0A243Q7Y5</accession>
<dbReference type="GO" id="GO:0030497">
    <property type="term" value="P:fatty acid elongation"/>
    <property type="evidence" value="ECO:0007669"/>
    <property type="project" value="TreeGrafter"/>
</dbReference>
<protein>
    <submittedName>
        <fullName evidence="3">Short-chain dehydrogenase</fullName>
    </submittedName>
</protein>
<evidence type="ECO:0000256" key="1">
    <source>
        <dbReference type="ARBA" id="ARBA00006484"/>
    </source>
</evidence>
<dbReference type="STRING" id="417102.CA982_16320"/>
<dbReference type="FunFam" id="3.40.50.720:FF:000084">
    <property type="entry name" value="Short-chain dehydrogenase reductase"/>
    <property type="match status" value="1"/>
</dbReference>
<dbReference type="EMBL" id="NGFO01000019">
    <property type="protein sequence ID" value="OUC77574.1"/>
    <property type="molecule type" value="Genomic_DNA"/>
</dbReference>
<comment type="similarity">
    <text evidence="1">Belongs to the short-chain dehydrogenases/reductases (SDR) family.</text>
</comment>
<reference evidence="3 4" key="1">
    <citation type="submission" date="2017-05" db="EMBL/GenBank/DDBJ databases">
        <title>Biotechnological potential of actinobacteria isolated from South African environments.</title>
        <authorList>
            <person name="Le Roes-Hill M."/>
            <person name="Prins A."/>
            <person name="Durrell K.A."/>
        </authorList>
    </citation>
    <scope>NUCLEOTIDE SEQUENCE [LARGE SCALE GENOMIC DNA]</scope>
    <source>
        <strain evidence="3">BS2</strain>
    </source>
</reference>
<evidence type="ECO:0000256" key="2">
    <source>
        <dbReference type="ARBA" id="ARBA00023002"/>
    </source>
</evidence>
<dbReference type="GO" id="GO:0016616">
    <property type="term" value="F:oxidoreductase activity, acting on the CH-OH group of donors, NAD or NADP as acceptor"/>
    <property type="evidence" value="ECO:0007669"/>
    <property type="project" value="TreeGrafter"/>
</dbReference>
<dbReference type="Gene3D" id="3.40.50.720">
    <property type="entry name" value="NAD(P)-binding Rossmann-like Domain"/>
    <property type="match status" value="1"/>
</dbReference>
<dbReference type="PANTHER" id="PTHR42760">
    <property type="entry name" value="SHORT-CHAIN DEHYDROGENASES/REDUCTASES FAMILY MEMBER"/>
    <property type="match status" value="1"/>
</dbReference>
<dbReference type="InterPro" id="IPR002347">
    <property type="entry name" value="SDR_fam"/>
</dbReference>
<proteinExistence type="inferred from homology"/>
<dbReference type="Proteomes" id="UP000194632">
    <property type="component" value="Unassembled WGS sequence"/>
</dbReference>
<evidence type="ECO:0000313" key="4">
    <source>
        <dbReference type="Proteomes" id="UP000194632"/>
    </source>
</evidence>